<dbReference type="Proteomes" id="UP001597399">
    <property type="component" value="Unassembled WGS sequence"/>
</dbReference>
<proteinExistence type="predicted"/>
<dbReference type="RefSeq" id="WP_253059461.1">
    <property type="nucleotide sequence ID" value="NZ_JAMXWM010000004.1"/>
</dbReference>
<accession>A0ABW5RZ62</accession>
<evidence type="ECO:0000313" key="2">
    <source>
        <dbReference type="Proteomes" id="UP001597399"/>
    </source>
</evidence>
<protein>
    <submittedName>
        <fullName evidence="1">Uncharacterized protein</fullName>
    </submittedName>
</protein>
<sequence>MYCLTDVRIAWEAFGFIPEIAASCSDHFFRMLAAYFDQMKPILQNWLPSVSIV</sequence>
<reference evidence="2" key="1">
    <citation type="journal article" date="2019" name="Int. J. Syst. Evol. Microbiol.">
        <title>The Global Catalogue of Microorganisms (GCM) 10K type strain sequencing project: providing services to taxonomists for standard genome sequencing and annotation.</title>
        <authorList>
            <consortium name="The Broad Institute Genomics Platform"/>
            <consortium name="The Broad Institute Genome Sequencing Center for Infectious Disease"/>
            <person name="Wu L."/>
            <person name="Ma J."/>
        </authorList>
    </citation>
    <scope>NUCLEOTIDE SEQUENCE [LARGE SCALE GENOMIC DNA]</scope>
    <source>
        <strain evidence="2">TISTR 2466</strain>
    </source>
</reference>
<comment type="caution">
    <text evidence="1">The sequence shown here is derived from an EMBL/GenBank/DDBJ whole genome shotgun (WGS) entry which is preliminary data.</text>
</comment>
<gene>
    <name evidence="1" type="ORF">ACFSUE_02000</name>
</gene>
<dbReference type="EMBL" id="JBHUMQ010000003">
    <property type="protein sequence ID" value="MFD2692419.1"/>
    <property type="molecule type" value="Genomic_DNA"/>
</dbReference>
<evidence type="ECO:0000313" key="1">
    <source>
        <dbReference type="EMBL" id="MFD2692419.1"/>
    </source>
</evidence>
<organism evidence="1 2">
    <name type="scientific">Sporolactobacillus shoreicorticis</name>
    <dbReference type="NCBI Taxonomy" id="1923877"/>
    <lineage>
        <taxon>Bacteria</taxon>
        <taxon>Bacillati</taxon>
        <taxon>Bacillota</taxon>
        <taxon>Bacilli</taxon>
        <taxon>Bacillales</taxon>
        <taxon>Sporolactobacillaceae</taxon>
        <taxon>Sporolactobacillus</taxon>
    </lineage>
</organism>
<keyword evidence="2" id="KW-1185">Reference proteome</keyword>
<name>A0ABW5RZ62_9BACL</name>